<gene>
    <name evidence="1" type="ORF">EPJ74_11580</name>
</gene>
<dbReference type="EMBL" id="SAYK01000011">
    <property type="protein sequence ID" value="TXJ59028.1"/>
    <property type="molecule type" value="Genomic_DNA"/>
</dbReference>
<evidence type="ECO:0000313" key="1">
    <source>
        <dbReference type="EMBL" id="TXJ59028.1"/>
    </source>
</evidence>
<dbReference type="Proteomes" id="UP000322188">
    <property type="component" value="Unassembled WGS sequence"/>
</dbReference>
<comment type="caution">
    <text evidence="1">The sequence shown here is derived from an EMBL/GenBank/DDBJ whole genome shotgun (WGS) entry which is preliminary data.</text>
</comment>
<protein>
    <submittedName>
        <fullName evidence="1">Uncharacterized protein</fullName>
    </submittedName>
</protein>
<dbReference type="RefSeq" id="WP_147562020.1">
    <property type="nucleotide sequence ID" value="NZ_SAYK01000011.1"/>
</dbReference>
<name>A0A5C8GCM9_9SPIR</name>
<evidence type="ECO:0000313" key="2">
    <source>
        <dbReference type="Proteomes" id="UP000322188"/>
    </source>
</evidence>
<proteinExistence type="predicted"/>
<organism evidence="1 2">
    <name type="scientific">Brachyspira aalborgi</name>
    <dbReference type="NCBI Taxonomy" id="29522"/>
    <lineage>
        <taxon>Bacteria</taxon>
        <taxon>Pseudomonadati</taxon>
        <taxon>Spirochaetota</taxon>
        <taxon>Spirochaetia</taxon>
        <taxon>Brachyspirales</taxon>
        <taxon>Brachyspiraceae</taxon>
        <taxon>Brachyspira</taxon>
    </lineage>
</organism>
<reference evidence="1 2" key="1">
    <citation type="journal article" date="1992" name="Lakartidningen">
        <title>[Penicillin V and not amoxicillin is the first choice preparation in acute otitis].</title>
        <authorList>
            <person name="Kamme C."/>
            <person name="Lundgren K."/>
            <person name="Prellner K."/>
        </authorList>
    </citation>
    <scope>NUCLEOTIDE SEQUENCE [LARGE SCALE GENOMIC DNA]</scope>
    <source>
        <strain evidence="1 2">PC2022III</strain>
    </source>
</reference>
<sequence length="138" mass="16544">MTEEQKKKCEKIINLYNEIEILEFEESIKNSNDINFSKFLRSLPPQSFPPRIIGMDMDEVDKIEPLYTLYKSMANSLSKIFDYEYYDKYDCKIKEIIKNISEARIPISEKFKTIGWEIANYFDKHFDNDNNKENENNE</sequence>
<dbReference type="AlphaFoldDB" id="A0A5C8GCM9"/>
<accession>A0A5C8GCM9</accession>
<dbReference type="GeneID" id="61067972"/>